<evidence type="ECO:0000259" key="5">
    <source>
        <dbReference type="Pfam" id="PF06722"/>
    </source>
</evidence>
<dbReference type="Pfam" id="PF06722">
    <property type="entry name" value="EryCIII-like_C"/>
    <property type="match status" value="1"/>
</dbReference>
<dbReference type="Proteomes" id="UP000243799">
    <property type="component" value="Unassembled WGS sequence"/>
</dbReference>
<evidence type="ECO:0000313" key="8">
    <source>
        <dbReference type="Proteomes" id="UP000243799"/>
    </source>
</evidence>
<sequence>MRVLCTTIAHSTHFHSMVPLAWALRCAGHEVRVASRPALTDTITGAGLTAVEVGKDDRLSGGRVGAAAPAAPATGASQVDFTALRAGEWDPHDLLGFYTMLVPSFFAGLNDDAMIDDLVEVARDWRPDLVIWEPLTWAGAIAARVSGAAHARLLWSADVLGLVRQQFLAELARVPAPERDDPMAEWLTWTLDRHGCEFDEEVVGGQLTIDQEPPAVRLPVRGRSLPMQYVPYNGPAVLPDWLRKSPSRPRVCLTLGVSARNGRGRTTVSFGDVLSALGDLHVEVVVTASGQERGALGEVPRNVRVVEFVPLHAVLPSCAAIVHHGGAGTWSTAIRAGVPQLIIPEIWDTGIKADLITEAGAGLCQPRPTMTPRSVREHLLRLLEEPSFAEAAARLRAEMLAQPTPAELVPRLERFVAEQRR</sequence>
<dbReference type="CDD" id="cd03784">
    <property type="entry name" value="GT1_Gtf-like"/>
    <property type="match status" value="1"/>
</dbReference>
<name>A0A1I1BDM8_9PSEU</name>
<dbReference type="EMBL" id="FOKG01000013">
    <property type="protein sequence ID" value="SFB47872.1"/>
    <property type="molecule type" value="Genomic_DNA"/>
</dbReference>
<feature type="domain" description="Erythromycin biosynthesis protein CIII-like N-terminal" evidence="6">
    <location>
        <begin position="22"/>
        <end position="256"/>
    </location>
</feature>
<accession>A0A1I1BDM8</accession>
<dbReference type="Gene3D" id="3.40.50.2000">
    <property type="entry name" value="Glycogen Phosphorylase B"/>
    <property type="match status" value="2"/>
</dbReference>
<dbReference type="InterPro" id="IPR030953">
    <property type="entry name" value="Glycosyl_450act"/>
</dbReference>
<proteinExistence type="inferred from homology"/>
<dbReference type="FunFam" id="3.40.50.2000:FF:000072">
    <property type="entry name" value="Glycosyl transferase"/>
    <property type="match status" value="1"/>
</dbReference>
<dbReference type="SUPFAM" id="SSF53756">
    <property type="entry name" value="UDP-Glycosyltransferase/glycogen phosphorylase"/>
    <property type="match status" value="1"/>
</dbReference>
<dbReference type="InterPro" id="IPR002213">
    <property type="entry name" value="UDP_glucos_trans"/>
</dbReference>
<evidence type="ECO:0000256" key="2">
    <source>
        <dbReference type="ARBA" id="ARBA00022676"/>
    </source>
</evidence>
<evidence type="ECO:0000313" key="7">
    <source>
        <dbReference type="EMBL" id="SFB47872.1"/>
    </source>
</evidence>
<dbReference type="PANTHER" id="PTHR48050">
    <property type="entry name" value="STEROL 3-BETA-GLUCOSYLTRANSFERASE"/>
    <property type="match status" value="1"/>
</dbReference>
<evidence type="ECO:0000256" key="3">
    <source>
        <dbReference type="ARBA" id="ARBA00022679"/>
    </source>
</evidence>
<dbReference type="GO" id="GO:0017000">
    <property type="term" value="P:antibiotic biosynthetic process"/>
    <property type="evidence" value="ECO:0007669"/>
    <property type="project" value="UniProtKB-KW"/>
</dbReference>
<evidence type="ECO:0000259" key="6">
    <source>
        <dbReference type="Pfam" id="PF21036"/>
    </source>
</evidence>
<dbReference type="InterPro" id="IPR050426">
    <property type="entry name" value="Glycosyltransferase_28"/>
</dbReference>
<protein>
    <submittedName>
        <fullName evidence="7">Glycosyltransferase DesVII/glycosyltransferase OleGII/desosaminyltransferase OleGI</fullName>
    </submittedName>
</protein>
<dbReference type="GO" id="GO:0008194">
    <property type="term" value="F:UDP-glycosyltransferase activity"/>
    <property type="evidence" value="ECO:0007669"/>
    <property type="project" value="InterPro"/>
</dbReference>
<evidence type="ECO:0000256" key="1">
    <source>
        <dbReference type="ARBA" id="ARBA00006962"/>
    </source>
</evidence>
<keyword evidence="8" id="KW-1185">Reference proteome</keyword>
<dbReference type="InterPro" id="IPR010610">
    <property type="entry name" value="EryCIII-like_C"/>
</dbReference>
<dbReference type="GO" id="GO:0016758">
    <property type="term" value="F:hexosyltransferase activity"/>
    <property type="evidence" value="ECO:0007669"/>
    <property type="project" value="UniProtKB-ARBA"/>
</dbReference>
<feature type="domain" description="Erythromycin biosynthesis protein CIII-like C-terminal" evidence="5">
    <location>
        <begin position="273"/>
        <end position="413"/>
    </location>
</feature>
<keyword evidence="3 7" id="KW-0808">Transferase</keyword>
<keyword evidence="4" id="KW-0045">Antibiotic biosynthesis</keyword>
<dbReference type="STRING" id="490629.SAMN05216266_11368"/>
<dbReference type="PANTHER" id="PTHR48050:SF13">
    <property type="entry name" value="STEROL 3-BETA-GLUCOSYLTRANSFERASE UGT80A2"/>
    <property type="match status" value="1"/>
</dbReference>
<dbReference type="NCBIfam" id="TIGR04516">
    <property type="entry name" value="glycosyl_450act"/>
    <property type="match status" value="1"/>
</dbReference>
<keyword evidence="2" id="KW-0328">Glycosyltransferase</keyword>
<reference evidence="8" key="1">
    <citation type="submission" date="2016-10" db="EMBL/GenBank/DDBJ databases">
        <authorList>
            <person name="Varghese N."/>
            <person name="Submissions S."/>
        </authorList>
    </citation>
    <scope>NUCLEOTIDE SEQUENCE [LARGE SCALE GENOMIC DNA]</scope>
    <source>
        <strain evidence="8">CGMCC 4.3568</strain>
    </source>
</reference>
<dbReference type="InterPro" id="IPR048284">
    <property type="entry name" value="EryCIII-like_N"/>
</dbReference>
<organism evidence="7 8">
    <name type="scientific">Amycolatopsis marina</name>
    <dbReference type="NCBI Taxonomy" id="490629"/>
    <lineage>
        <taxon>Bacteria</taxon>
        <taxon>Bacillati</taxon>
        <taxon>Actinomycetota</taxon>
        <taxon>Actinomycetes</taxon>
        <taxon>Pseudonocardiales</taxon>
        <taxon>Pseudonocardiaceae</taxon>
        <taxon>Amycolatopsis</taxon>
    </lineage>
</organism>
<evidence type="ECO:0000256" key="4">
    <source>
        <dbReference type="ARBA" id="ARBA00023194"/>
    </source>
</evidence>
<gene>
    <name evidence="7" type="ORF">SAMN05216266_11368</name>
</gene>
<dbReference type="Pfam" id="PF21036">
    <property type="entry name" value="EryCIII-like_N"/>
    <property type="match status" value="1"/>
</dbReference>
<dbReference type="AlphaFoldDB" id="A0A1I1BDM8"/>
<comment type="similarity">
    <text evidence="1">Belongs to the glycosyltransferase 28 family.</text>
</comment>
<dbReference type="OrthoDB" id="5488434at2"/>